<dbReference type="RefSeq" id="WP_091862334.1">
    <property type="nucleotide sequence ID" value="NZ_FNBZ01000011.1"/>
</dbReference>
<dbReference type="Pfam" id="PF00196">
    <property type="entry name" value="GerE"/>
    <property type="match status" value="1"/>
</dbReference>
<dbReference type="InterPro" id="IPR016032">
    <property type="entry name" value="Sig_transdc_resp-reg_C-effctor"/>
</dbReference>
<dbReference type="InterPro" id="IPR058245">
    <property type="entry name" value="NreC/VraR/RcsB-like_REC"/>
</dbReference>
<dbReference type="Gene3D" id="3.40.50.2300">
    <property type="match status" value="1"/>
</dbReference>
<protein>
    <submittedName>
        <fullName evidence="6">DNA-binding response regulator, NarL/FixJ family, contains REC and HTH domains</fullName>
    </submittedName>
</protein>
<dbReference type="InterPro" id="IPR000792">
    <property type="entry name" value="Tscrpt_reg_LuxR_C"/>
</dbReference>
<name>A0ABY0P895_9HYPH</name>
<dbReference type="SUPFAM" id="SSF52172">
    <property type="entry name" value="CheY-like"/>
    <property type="match status" value="1"/>
</dbReference>
<comment type="caution">
    <text evidence="6">The sequence shown here is derived from an EMBL/GenBank/DDBJ whole genome shotgun (WGS) entry which is preliminary data.</text>
</comment>
<dbReference type="PROSITE" id="PS50110">
    <property type="entry name" value="RESPONSE_REGULATORY"/>
    <property type="match status" value="1"/>
</dbReference>
<evidence type="ECO:0000256" key="3">
    <source>
        <dbReference type="PROSITE-ProRule" id="PRU00169"/>
    </source>
</evidence>
<dbReference type="CDD" id="cd06170">
    <property type="entry name" value="LuxR_C_like"/>
    <property type="match status" value="1"/>
</dbReference>
<dbReference type="InterPro" id="IPR039420">
    <property type="entry name" value="WalR-like"/>
</dbReference>
<gene>
    <name evidence="6" type="ORF">SAMN05421844_11120</name>
</gene>
<keyword evidence="7" id="KW-1185">Reference proteome</keyword>
<evidence type="ECO:0000313" key="7">
    <source>
        <dbReference type="Proteomes" id="UP000199468"/>
    </source>
</evidence>
<organism evidence="6 7">
    <name type="scientific">Bosea robiniae</name>
    <dbReference type="NCBI Taxonomy" id="1036780"/>
    <lineage>
        <taxon>Bacteria</taxon>
        <taxon>Pseudomonadati</taxon>
        <taxon>Pseudomonadota</taxon>
        <taxon>Alphaproteobacteria</taxon>
        <taxon>Hyphomicrobiales</taxon>
        <taxon>Boseaceae</taxon>
        <taxon>Bosea</taxon>
    </lineage>
</organism>
<dbReference type="SMART" id="SM00421">
    <property type="entry name" value="HTH_LUXR"/>
    <property type="match status" value="1"/>
</dbReference>
<accession>A0ABY0P895</accession>
<dbReference type="CDD" id="cd17535">
    <property type="entry name" value="REC_NarL-like"/>
    <property type="match status" value="1"/>
</dbReference>
<sequence>MQYGSAARVSIAIVDDHPLLAEGIATVLARRENYAVVEMGASATDIVAILGRSACDILIVDLNMPGDVFAAIAELREIAPDCRVVVFTASTETEHAAKALGAGAAGYVLKGSSAGELLDAVEAALRGEVYITPSFAAKVIGALHNKAVEKQTPLSTKLSVREEQIVRLLLCGKQNREIAHCLDLSEKTVKSYMTNLMTKLRARNRLEVVIAAQKLRPADFSSAGR</sequence>
<dbReference type="PRINTS" id="PR00038">
    <property type="entry name" value="HTHLUXR"/>
</dbReference>
<dbReference type="PANTHER" id="PTHR43214">
    <property type="entry name" value="TWO-COMPONENT RESPONSE REGULATOR"/>
    <property type="match status" value="1"/>
</dbReference>
<dbReference type="PROSITE" id="PS00622">
    <property type="entry name" value="HTH_LUXR_1"/>
    <property type="match status" value="1"/>
</dbReference>
<evidence type="ECO:0000256" key="1">
    <source>
        <dbReference type="ARBA" id="ARBA00022553"/>
    </source>
</evidence>
<dbReference type="SMART" id="SM00448">
    <property type="entry name" value="REC"/>
    <property type="match status" value="1"/>
</dbReference>
<reference evidence="6 7" key="1">
    <citation type="submission" date="2016-10" db="EMBL/GenBank/DDBJ databases">
        <authorList>
            <person name="Varghese N."/>
            <person name="Submissions S."/>
        </authorList>
    </citation>
    <scope>NUCLEOTIDE SEQUENCE [LARGE SCALE GENOMIC DNA]</scope>
    <source>
        <strain evidence="6 7">DSM 26672</strain>
    </source>
</reference>
<keyword evidence="2 6" id="KW-0238">DNA-binding</keyword>
<evidence type="ECO:0000256" key="2">
    <source>
        <dbReference type="ARBA" id="ARBA00023125"/>
    </source>
</evidence>
<feature type="modified residue" description="4-aspartylphosphate" evidence="3">
    <location>
        <position position="61"/>
    </location>
</feature>
<feature type="domain" description="Response regulatory" evidence="5">
    <location>
        <begin position="10"/>
        <end position="125"/>
    </location>
</feature>
<dbReference type="PROSITE" id="PS50043">
    <property type="entry name" value="HTH_LUXR_2"/>
    <property type="match status" value="1"/>
</dbReference>
<dbReference type="InterPro" id="IPR001789">
    <property type="entry name" value="Sig_transdc_resp-reg_receiver"/>
</dbReference>
<keyword evidence="1 3" id="KW-0597">Phosphoprotein</keyword>
<dbReference type="Proteomes" id="UP000199468">
    <property type="component" value="Unassembled WGS sequence"/>
</dbReference>
<dbReference type="Pfam" id="PF00072">
    <property type="entry name" value="Response_reg"/>
    <property type="match status" value="1"/>
</dbReference>
<evidence type="ECO:0000313" key="6">
    <source>
        <dbReference type="EMBL" id="SDH66632.1"/>
    </source>
</evidence>
<proteinExistence type="predicted"/>
<evidence type="ECO:0000259" key="5">
    <source>
        <dbReference type="PROSITE" id="PS50110"/>
    </source>
</evidence>
<dbReference type="EMBL" id="FNBZ01000011">
    <property type="protein sequence ID" value="SDH66632.1"/>
    <property type="molecule type" value="Genomic_DNA"/>
</dbReference>
<dbReference type="GO" id="GO:0003677">
    <property type="term" value="F:DNA binding"/>
    <property type="evidence" value="ECO:0007669"/>
    <property type="project" value="UniProtKB-KW"/>
</dbReference>
<dbReference type="SUPFAM" id="SSF46894">
    <property type="entry name" value="C-terminal effector domain of the bipartite response regulators"/>
    <property type="match status" value="1"/>
</dbReference>
<evidence type="ECO:0000259" key="4">
    <source>
        <dbReference type="PROSITE" id="PS50043"/>
    </source>
</evidence>
<feature type="domain" description="HTH luxR-type" evidence="4">
    <location>
        <begin position="150"/>
        <end position="216"/>
    </location>
</feature>
<dbReference type="InterPro" id="IPR011006">
    <property type="entry name" value="CheY-like_superfamily"/>
</dbReference>